<dbReference type="SUPFAM" id="SSF52540">
    <property type="entry name" value="P-loop containing nucleoside triphosphate hydrolases"/>
    <property type="match status" value="2"/>
</dbReference>
<feature type="coiled-coil region" evidence="1">
    <location>
        <begin position="637"/>
        <end position="710"/>
    </location>
</feature>
<evidence type="ECO:0000259" key="2">
    <source>
        <dbReference type="Pfam" id="PF13476"/>
    </source>
</evidence>
<feature type="domain" description="Rad50/SbcC-type AAA" evidence="2">
    <location>
        <begin position="6"/>
        <end position="260"/>
    </location>
</feature>
<gene>
    <name evidence="3" type="ORF">EZS27_017369</name>
</gene>
<dbReference type="GO" id="GO:0016887">
    <property type="term" value="F:ATP hydrolysis activity"/>
    <property type="evidence" value="ECO:0007669"/>
    <property type="project" value="InterPro"/>
</dbReference>
<dbReference type="PANTHER" id="PTHR32114:SF2">
    <property type="entry name" value="ABC TRANSPORTER ABCH.3"/>
    <property type="match status" value="1"/>
</dbReference>
<keyword evidence="1" id="KW-0175">Coiled coil</keyword>
<feature type="coiled-coil region" evidence="1">
    <location>
        <begin position="320"/>
        <end position="398"/>
    </location>
</feature>
<evidence type="ECO:0000313" key="3">
    <source>
        <dbReference type="EMBL" id="KAA6334304.1"/>
    </source>
</evidence>
<dbReference type="InterPro" id="IPR027417">
    <property type="entry name" value="P-loop_NTPase"/>
</dbReference>
<dbReference type="EMBL" id="SNRY01001012">
    <property type="protein sequence ID" value="KAA6334304.1"/>
    <property type="molecule type" value="Genomic_DNA"/>
</dbReference>
<comment type="caution">
    <text evidence="3">The sequence shown here is derived from an EMBL/GenBank/DDBJ whole genome shotgun (WGS) entry which is preliminary data.</text>
</comment>
<accession>A0A5J4RL34</accession>
<dbReference type="AlphaFoldDB" id="A0A5J4RL34"/>
<sequence>MKILNLKFKNINSLAGEWKIDFTEPQFTDNGLFAITGKTGSGKSSILDAISLALYGKTPRVEITGQSNDVMTRGFADCYSEIVFEVDGKKWKSSWKQEKTRKENLKPVGRQIADQDDKIVADQVRSCDNRIVKILGLTFEQFTKVVMLAQGSFAAFLQADKNDKGELLEQITGTEIYGEISKKAFERNKMEVQKLENINFEIGAIKILSEEEIEIHNKEISESEENKKRIDSELQAIDTAKKWLTDLENLQKQIAESTSKLPELETKVIEAKAALQIAENELKIAKDEQEKATPVFVKVRELDTKIVEKGKTLNPVLSAIKALSDEKNTLAEKIKNQQADLENLKEKLKQKNDWKTANTKYESLVENYAAIENQNNKLQDLRKDLIAKQQNFAKAEKELKDKIVILQQASSNFESKHKLFEQKSAELEIQKTLLSETLGGEDLLKLQNKKESLTKEELKIKSLIDNLKNIIDSKNKIENFQKTITENSEKQQALVSKISADKTIVQYLKDKIDSQQTIINLAQTVQDYNEQRKLLEDGKECPLCGATEHPYAKGNIPKVGEEREKLNTLNKQFDKTNNLILNNEKLLTAAKTTIDNAITNKTTVEENLETSRKKNEQILLEISNVNYYETNDCVTKLEDLRKTKLDKYQNLKKLIEDAGKIEQSIKSLQDTDIPILRQREKIAATAKTEAETAKLLAEKTKETAENVQSETKTQFENANSAIQKTFAEYDVTTIENLKNNLIDWKKNTADIETLEKQENELDKDIALNKQEAEQKQKLFDEKNVEKQKLEIEKQKLDEERKKLFGDKKTEDEETRLRNLVVQKEKIKIAAEENKNGATQKIAETKAVIEQNSKHLTKKQAEKLTEKTVEELQSEQDEKKPQVDDLSQKIGANRQALTSNAENLKKNSNKLKEKERQQQICEKWAILDKLIGSGDGKKYRNFAQALTFEHLIGLANRQLQKMSERYILKRVGDAVNPFELSVIDKFQNCNERTAQNLSGGEKFIVSLSLALGLANMASKNMKIDTMFIDEGFGTLDTDYLDVALTALSNLQNEGKLIGVISHLSELKERIATHIEVVPKGNGHSQIEIHN</sequence>
<dbReference type="InterPro" id="IPR038729">
    <property type="entry name" value="Rad50/SbcC_AAA"/>
</dbReference>
<name>A0A5J4RL34_9ZZZZ</name>
<evidence type="ECO:0000256" key="1">
    <source>
        <dbReference type="SAM" id="Coils"/>
    </source>
</evidence>
<dbReference type="PANTHER" id="PTHR32114">
    <property type="entry name" value="ABC TRANSPORTER ABCH.3"/>
    <property type="match status" value="1"/>
</dbReference>
<dbReference type="Pfam" id="PF13558">
    <property type="entry name" value="SbcC_Walker_B"/>
    <property type="match status" value="1"/>
</dbReference>
<dbReference type="Pfam" id="PF13476">
    <property type="entry name" value="AAA_23"/>
    <property type="match status" value="1"/>
</dbReference>
<dbReference type="Gene3D" id="3.40.50.300">
    <property type="entry name" value="P-loop containing nucleotide triphosphate hydrolases"/>
    <property type="match status" value="2"/>
</dbReference>
<feature type="coiled-coil region" evidence="1">
    <location>
        <begin position="206"/>
        <end position="288"/>
    </location>
</feature>
<organism evidence="3">
    <name type="scientific">termite gut metagenome</name>
    <dbReference type="NCBI Taxonomy" id="433724"/>
    <lineage>
        <taxon>unclassified sequences</taxon>
        <taxon>metagenomes</taxon>
        <taxon>organismal metagenomes</taxon>
    </lineage>
</organism>
<feature type="coiled-coil region" evidence="1">
    <location>
        <begin position="857"/>
        <end position="913"/>
    </location>
</feature>
<protein>
    <submittedName>
        <fullName evidence="3">Nuclease SbcCD subunit C</fullName>
    </submittedName>
</protein>
<proteinExistence type="predicted"/>
<reference evidence="3" key="1">
    <citation type="submission" date="2019-03" db="EMBL/GenBank/DDBJ databases">
        <title>Single cell metagenomics reveals metabolic interactions within the superorganism composed of flagellate Streblomastix strix and complex community of Bacteroidetes bacteria on its surface.</title>
        <authorList>
            <person name="Treitli S.C."/>
            <person name="Kolisko M."/>
            <person name="Husnik F."/>
            <person name="Keeling P."/>
            <person name="Hampl V."/>
        </authorList>
    </citation>
    <scope>NUCLEOTIDE SEQUENCE</scope>
    <source>
        <strain evidence="3">STM</strain>
    </source>
</reference>
<dbReference type="GO" id="GO:0006302">
    <property type="term" value="P:double-strand break repair"/>
    <property type="evidence" value="ECO:0007669"/>
    <property type="project" value="InterPro"/>
</dbReference>
<feature type="coiled-coil region" evidence="1">
    <location>
        <begin position="734"/>
        <end position="806"/>
    </location>
</feature>